<dbReference type="Proteomes" id="UP000266258">
    <property type="component" value="Unassembled WGS sequence"/>
</dbReference>
<accession>A0A3A1Y7F5</accession>
<sequence length="586" mass="66251">MAKKKEKYSYTPIGLELLYDEVLEGEGKAELEQRGQDTEKETRARQAEVNSSQSQAQGGSQEQEKSCSNASSNSSQSAQEQEKACSSASLNSAKNLEEQTLAKQEIVEAQAEEANEFWQEMLTDIPQYTSQQLEEMFAYYQGYEGEMIPEYGELEPPPEWVEQELAVTPEDIAYYENYCQSVNFAQEELEAYWQGQEVGSSYFVAELEAGSEAELEFGREPELEFGCEPELESGRGSELGAGRGSELESGQGSELESVSAFKGDSDLASGSALREDCVESRHDLGADSGVRPVASPLDEQAQLKTKSTTPIWKKAQALVHEQIDKEQAREHIQARIQANNQVALTSLENLPEADKEKEWFEDLEQNIESMAQRYQDEQVSDLIAYLAQQPSKPPPASQTSYQTNVPLSPKERNILAWRQKKDQLYQHQLETSKRLQRRPLLNRIHALSNLSELMHMCGDPAILSHNFKLRSKYLLHLVQQGSFAPAKFMAQNKSLFLANMVKQLATWQQVAPHWQGQEDPAWQLFAQAQQVDFVDCDFTEVDLDLIASLYQKKNSNLWQEQAARLVLQWQLFEKFAALAKNKAQES</sequence>
<feature type="compositionally biased region" description="Low complexity" evidence="1">
    <location>
        <begin position="247"/>
        <end position="257"/>
    </location>
</feature>
<dbReference type="EMBL" id="NRJH01000001">
    <property type="protein sequence ID" value="RIY34213.1"/>
    <property type="molecule type" value="Genomic_DNA"/>
</dbReference>
<feature type="compositionally biased region" description="Basic and acidic residues" evidence="1">
    <location>
        <begin position="28"/>
        <end position="46"/>
    </location>
</feature>
<feature type="compositionally biased region" description="Low complexity" evidence="1">
    <location>
        <begin position="51"/>
        <end position="89"/>
    </location>
</feature>
<feature type="region of interest" description="Disordered" evidence="1">
    <location>
        <begin position="283"/>
        <end position="306"/>
    </location>
</feature>
<feature type="region of interest" description="Disordered" evidence="1">
    <location>
        <begin position="28"/>
        <end position="90"/>
    </location>
</feature>
<evidence type="ECO:0000313" key="3">
    <source>
        <dbReference type="Proteomes" id="UP000266258"/>
    </source>
</evidence>
<feature type="region of interest" description="Disordered" evidence="1">
    <location>
        <begin position="227"/>
        <end position="266"/>
    </location>
</feature>
<organism evidence="2 3">
    <name type="scientific">Psittacicella melopsittaci</name>
    <dbReference type="NCBI Taxonomy" id="2028576"/>
    <lineage>
        <taxon>Bacteria</taxon>
        <taxon>Pseudomonadati</taxon>
        <taxon>Pseudomonadota</taxon>
        <taxon>Gammaproteobacteria</taxon>
        <taxon>Pasteurellales</taxon>
        <taxon>Psittacicellaceae</taxon>
        <taxon>Psittacicella</taxon>
    </lineage>
</organism>
<proteinExistence type="predicted"/>
<comment type="caution">
    <text evidence="2">The sequence shown here is derived from an EMBL/GenBank/DDBJ whole genome shotgun (WGS) entry which is preliminary data.</text>
</comment>
<evidence type="ECO:0000256" key="1">
    <source>
        <dbReference type="SAM" id="MobiDB-lite"/>
    </source>
</evidence>
<evidence type="ECO:0000313" key="2">
    <source>
        <dbReference type="EMBL" id="RIY34213.1"/>
    </source>
</evidence>
<dbReference type="RefSeq" id="WP_119496232.1">
    <property type="nucleotide sequence ID" value="NZ_NRJH01000001.1"/>
</dbReference>
<keyword evidence="3" id="KW-1185">Reference proteome</keyword>
<gene>
    <name evidence="2" type="ORF">CJP74_00040</name>
</gene>
<protein>
    <submittedName>
        <fullName evidence="2">Uncharacterized protein</fullName>
    </submittedName>
</protein>
<dbReference type="OrthoDB" id="9907868at2"/>
<dbReference type="AlphaFoldDB" id="A0A3A1Y7F5"/>
<name>A0A3A1Y7F5_9GAMM</name>
<reference evidence="2 3" key="1">
    <citation type="submission" date="2017-08" db="EMBL/GenBank/DDBJ databases">
        <title>Reclassification of Bisgaard taxon 37 and 44.</title>
        <authorList>
            <person name="Christensen H."/>
        </authorList>
    </citation>
    <scope>NUCLEOTIDE SEQUENCE [LARGE SCALE GENOMIC DNA]</scope>
    <source>
        <strain evidence="2 3">B96_4</strain>
    </source>
</reference>